<feature type="coiled-coil region" evidence="1">
    <location>
        <begin position="168"/>
        <end position="195"/>
    </location>
</feature>
<dbReference type="EnsemblPlants" id="AET2Gv20969200.1">
    <property type="protein sequence ID" value="AET2Gv20969200.1"/>
    <property type="gene ID" value="AET2Gv20969200"/>
</dbReference>
<evidence type="ECO:0000256" key="1">
    <source>
        <dbReference type="SAM" id="Coils"/>
    </source>
</evidence>
<dbReference type="STRING" id="200361.A0A453CUN7"/>
<reference evidence="3" key="1">
    <citation type="journal article" date="2014" name="Science">
        <title>Ancient hybridizations among the ancestral genomes of bread wheat.</title>
        <authorList>
            <consortium name="International Wheat Genome Sequencing Consortium,"/>
            <person name="Marcussen T."/>
            <person name="Sandve S.R."/>
            <person name="Heier L."/>
            <person name="Spannagl M."/>
            <person name="Pfeifer M."/>
            <person name="Jakobsen K.S."/>
            <person name="Wulff B.B."/>
            <person name="Steuernagel B."/>
            <person name="Mayer K.F."/>
            <person name="Olsen O.A."/>
        </authorList>
    </citation>
    <scope>NUCLEOTIDE SEQUENCE [LARGE SCALE GENOMIC DNA]</scope>
    <source>
        <strain evidence="3">cv. AL8/78</strain>
    </source>
</reference>
<accession>A0A453CUN7</accession>
<dbReference type="AlphaFoldDB" id="A0A453CUN7"/>
<organism evidence="2 3">
    <name type="scientific">Aegilops tauschii subsp. strangulata</name>
    <name type="common">Goatgrass</name>
    <dbReference type="NCBI Taxonomy" id="200361"/>
    <lineage>
        <taxon>Eukaryota</taxon>
        <taxon>Viridiplantae</taxon>
        <taxon>Streptophyta</taxon>
        <taxon>Embryophyta</taxon>
        <taxon>Tracheophyta</taxon>
        <taxon>Spermatophyta</taxon>
        <taxon>Magnoliopsida</taxon>
        <taxon>Liliopsida</taxon>
        <taxon>Poales</taxon>
        <taxon>Poaceae</taxon>
        <taxon>BOP clade</taxon>
        <taxon>Pooideae</taxon>
        <taxon>Triticodae</taxon>
        <taxon>Triticeae</taxon>
        <taxon>Triticinae</taxon>
        <taxon>Aegilops</taxon>
    </lineage>
</organism>
<reference evidence="2" key="4">
    <citation type="submission" date="2019-03" db="UniProtKB">
        <authorList>
            <consortium name="EnsemblPlants"/>
        </authorList>
    </citation>
    <scope>IDENTIFICATION</scope>
</reference>
<dbReference type="PANTHER" id="PTHR37237">
    <property type="entry name" value="OS02G0567000 PROTEIN"/>
    <property type="match status" value="1"/>
</dbReference>
<keyword evidence="3" id="KW-1185">Reference proteome</keyword>
<keyword evidence="1" id="KW-0175">Coiled coil</keyword>
<sequence>LRPHRLPAAWAEKATRAFSACCESYPSIFPLLSACDGPPGRIQRSHPPSDPATPPGLPRFRHCKTSLGSATLSTEMRGVGGPLLTVSDLLSDLAVEGGDDHLDGGGDASVPSSPLAAHQVEEADPSELQRLFAEDYDNLMKSLQENDPSWPSLMLKLCRALKTSDKLLSCANVKAEQLLEKVEKLEHVLERGDRAVDSIIEVLQSMQLTEDHQTSKSNPPSK</sequence>
<reference evidence="2" key="3">
    <citation type="journal article" date="2017" name="Nature">
        <title>Genome sequence of the progenitor of the wheat D genome Aegilops tauschii.</title>
        <authorList>
            <person name="Luo M.C."/>
            <person name="Gu Y.Q."/>
            <person name="Puiu D."/>
            <person name="Wang H."/>
            <person name="Twardziok S.O."/>
            <person name="Deal K.R."/>
            <person name="Huo N."/>
            <person name="Zhu T."/>
            <person name="Wang L."/>
            <person name="Wang Y."/>
            <person name="McGuire P.E."/>
            <person name="Liu S."/>
            <person name="Long H."/>
            <person name="Ramasamy R.K."/>
            <person name="Rodriguez J.C."/>
            <person name="Van S.L."/>
            <person name="Yuan L."/>
            <person name="Wang Z."/>
            <person name="Xia Z."/>
            <person name="Xiao L."/>
            <person name="Anderson O.D."/>
            <person name="Ouyang S."/>
            <person name="Liang Y."/>
            <person name="Zimin A.V."/>
            <person name="Pertea G."/>
            <person name="Qi P."/>
            <person name="Bennetzen J.L."/>
            <person name="Dai X."/>
            <person name="Dawson M.W."/>
            <person name="Muller H.G."/>
            <person name="Kugler K."/>
            <person name="Rivarola-Duarte L."/>
            <person name="Spannagl M."/>
            <person name="Mayer K.F.X."/>
            <person name="Lu F.H."/>
            <person name="Bevan M.W."/>
            <person name="Leroy P."/>
            <person name="Li P."/>
            <person name="You F.M."/>
            <person name="Sun Q."/>
            <person name="Liu Z."/>
            <person name="Lyons E."/>
            <person name="Wicker T."/>
            <person name="Salzberg S.L."/>
            <person name="Devos K.M."/>
            <person name="Dvorak J."/>
        </authorList>
    </citation>
    <scope>NUCLEOTIDE SEQUENCE [LARGE SCALE GENOMIC DNA]</scope>
    <source>
        <strain evidence="2">cv. AL8/78</strain>
    </source>
</reference>
<evidence type="ECO:0000313" key="2">
    <source>
        <dbReference type="EnsemblPlants" id="AET2Gv20969200.1"/>
    </source>
</evidence>
<protein>
    <submittedName>
        <fullName evidence="2">Uncharacterized protein</fullName>
    </submittedName>
</protein>
<dbReference type="PANTHER" id="PTHR37237:SF1">
    <property type="entry name" value="OS02G0567000 PROTEIN"/>
    <property type="match status" value="1"/>
</dbReference>
<name>A0A453CUN7_AEGTS</name>
<reference evidence="2" key="5">
    <citation type="journal article" date="2021" name="G3 (Bethesda)">
        <title>Aegilops tauschii genome assembly Aet v5.0 features greater sequence contiguity and improved annotation.</title>
        <authorList>
            <person name="Wang L."/>
            <person name="Zhu T."/>
            <person name="Rodriguez J.C."/>
            <person name="Deal K.R."/>
            <person name="Dubcovsky J."/>
            <person name="McGuire P.E."/>
            <person name="Lux T."/>
            <person name="Spannagl M."/>
            <person name="Mayer K.F.X."/>
            <person name="Baldrich P."/>
            <person name="Meyers B.C."/>
            <person name="Huo N."/>
            <person name="Gu Y.Q."/>
            <person name="Zhou H."/>
            <person name="Devos K.M."/>
            <person name="Bennetzen J.L."/>
            <person name="Unver T."/>
            <person name="Budak H."/>
            <person name="Gulick P.J."/>
            <person name="Galiba G."/>
            <person name="Kalapos B."/>
            <person name="Nelson D.R."/>
            <person name="Li P."/>
            <person name="You F.M."/>
            <person name="Luo M.C."/>
            <person name="Dvorak J."/>
        </authorList>
    </citation>
    <scope>NUCLEOTIDE SEQUENCE [LARGE SCALE GENOMIC DNA]</scope>
    <source>
        <strain evidence="2">cv. AL8/78</strain>
    </source>
</reference>
<evidence type="ECO:0000313" key="3">
    <source>
        <dbReference type="Proteomes" id="UP000015105"/>
    </source>
</evidence>
<dbReference type="Proteomes" id="UP000015105">
    <property type="component" value="Chromosome 2D"/>
</dbReference>
<reference evidence="3" key="2">
    <citation type="journal article" date="2017" name="Nat. Plants">
        <title>The Aegilops tauschii genome reveals multiple impacts of transposons.</title>
        <authorList>
            <person name="Zhao G."/>
            <person name="Zou C."/>
            <person name="Li K."/>
            <person name="Wang K."/>
            <person name="Li T."/>
            <person name="Gao L."/>
            <person name="Zhang X."/>
            <person name="Wang H."/>
            <person name="Yang Z."/>
            <person name="Liu X."/>
            <person name="Jiang W."/>
            <person name="Mao L."/>
            <person name="Kong X."/>
            <person name="Jiao Y."/>
            <person name="Jia J."/>
        </authorList>
    </citation>
    <scope>NUCLEOTIDE SEQUENCE [LARGE SCALE GENOMIC DNA]</scope>
    <source>
        <strain evidence="3">cv. AL8/78</strain>
    </source>
</reference>
<dbReference type="Gramene" id="AET2Gv20969200.1">
    <property type="protein sequence ID" value="AET2Gv20969200.1"/>
    <property type="gene ID" value="AET2Gv20969200"/>
</dbReference>
<proteinExistence type="predicted"/>